<dbReference type="Gene3D" id="2.130.10.10">
    <property type="entry name" value="YVTN repeat-like/Quinoprotein amine dehydrogenase"/>
    <property type="match status" value="1"/>
</dbReference>
<feature type="chain" id="PRO_5039529251" description="Secreted protein" evidence="2">
    <location>
        <begin position="21"/>
        <end position="435"/>
    </location>
</feature>
<gene>
    <name evidence="3" type="ORF">HMPREF1650_08425</name>
</gene>
<name>A0A095Y1M7_9CORY</name>
<feature type="compositionally biased region" description="Low complexity" evidence="1">
    <location>
        <begin position="30"/>
        <end position="40"/>
    </location>
</feature>
<proteinExistence type="predicted"/>
<dbReference type="AlphaFoldDB" id="A0A095Y1M7"/>
<dbReference type="PROSITE" id="PS51257">
    <property type="entry name" value="PROKAR_LIPOPROTEIN"/>
    <property type="match status" value="1"/>
</dbReference>
<organism evidence="3 4">
    <name type="scientific">Corynebacterium freneyi DNF00450</name>
    <dbReference type="NCBI Taxonomy" id="1287475"/>
    <lineage>
        <taxon>Bacteria</taxon>
        <taxon>Bacillati</taxon>
        <taxon>Actinomycetota</taxon>
        <taxon>Actinomycetes</taxon>
        <taxon>Mycobacteriales</taxon>
        <taxon>Corynebacteriaceae</taxon>
        <taxon>Corynebacterium</taxon>
    </lineage>
</organism>
<feature type="compositionally biased region" description="Low complexity" evidence="1">
    <location>
        <begin position="47"/>
        <end position="60"/>
    </location>
</feature>
<reference evidence="3 4" key="1">
    <citation type="submission" date="2014-07" db="EMBL/GenBank/DDBJ databases">
        <authorList>
            <person name="McCorrison J."/>
            <person name="Sanka R."/>
            <person name="Torralba M."/>
            <person name="Gillis M."/>
            <person name="Haft D.H."/>
            <person name="Methe B."/>
            <person name="Sutton G."/>
            <person name="Nelson K.E."/>
        </authorList>
    </citation>
    <scope>NUCLEOTIDE SEQUENCE [LARGE SCALE GENOMIC DNA]</scope>
    <source>
        <strain evidence="3 4">DNF00450</strain>
    </source>
</reference>
<dbReference type="SUPFAM" id="SSF50969">
    <property type="entry name" value="YVTN repeat-like/Quinoprotein amine dehydrogenase"/>
    <property type="match status" value="1"/>
</dbReference>
<feature type="region of interest" description="Disordered" evidence="1">
    <location>
        <begin position="30"/>
        <end position="61"/>
    </location>
</feature>
<dbReference type="InterPro" id="IPR011044">
    <property type="entry name" value="Quino_amine_DH_bsu"/>
</dbReference>
<protein>
    <recommendedName>
        <fullName evidence="5">Secreted protein</fullName>
    </recommendedName>
</protein>
<dbReference type="EMBL" id="JRNE01000057">
    <property type="protein sequence ID" value="KGF16310.1"/>
    <property type="molecule type" value="Genomic_DNA"/>
</dbReference>
<dbReference type="RefSeq" id="WP_035122606.1">
    <property type="nucleotide sequence ID" value="NZ_JRNE01000057.1"/>
</dbReference>
<evidence type="ECO:0000313" key="3">
    <source>
        <dbReference type="EMBL" id="KGF16310.1"/>
    </source>
</evidence>
<evidence type="ECO:0000256" key="1">
    <source>
        <dbReference type="SAM" id="MobiDB-lite"/>
    </source>
</evidence>
<evidence type="ECO:0008006" key="5">
    <source>
        <dbReference type="Google" id="ProtNLM"/>
    </source>
</evidence>
<evidence type="ECO:0000256" key="2">
    <source>
        <dbReference type="SAM" id="SignalP"/>
    </source>
</evidence>
<feature type="signal peptide" evidence="2">
    <location>
        <begin position="1"/>
        <end position="20"/>
    </location>
</feature>
<keyword evidence="2" id="KW-0732">Signal</keyword>
<evidence type="ECO:0000313" key="4">
    <source>
        <dbReference type="Proteomes" id="UP000029548"/>
    </source>
</evidence>
<dbReference type="InterPro" id="IPR015943">
    <property type="entry name" value="WD40/YVTN_repeat-like_dom_sf"/>
</dbReference>
<comment type="caution">
    <text evidence="3">The sequence shown here is derived from an EMBL/GenBank/DDBJ whole genome shotgun (WGS) entry which is preliminary data.</text>
</comment>
<accession>A0A095Y1M7</accession>
<sequence length="435" mass="45381">MFNNKIAVGALAAASLFLTACSSDGDGAADGANGTSGDASTSQSGDAARTPAVTTATTAADVSETRNAEARLAISYDGGVMVLDAGDLDAGDAPEVLAELPAEGYLRLNPAGDGRHVFVSTDEGFRALDMGSYSKPHGDHSHHYAGDPLFTGFGVEAAKPGHVVAGDDTAVLFDDETGDVTTVRLTGMDAIDHFRVLAHHGIAVLEEDGTYMVTIADDEGNRTGVAQVDADGKELKRFEECPGAHGAEESSAGIFVGCSDGGLVYADGKVTKVKAPDEYGRIGNQAGSTESKYVLGDYKSDAEAAENGELERPEQVSIIDTETGDLKLVDLGTSYTFRSLGMNDDGLAVVLGTDGKLHLIDPEQAKVVKTIDVIDAWEESEEWQDPRPALAVNGDVAYVTDPATKTIHVVDLTGEKETLTAELPETPDELVVTEG</sequence>
<dbReference type="Proteomes" id="UP000029548">
    <property type="component" value="Unassembled WGS sequence"/>
</dbReference>
<dbReference type="eggNOG" id="COG3391">
    <property type="taxonomic scope" value="Bacteria"/>
</dbReference>